<evidence type="ECO:0000256" key="1">
    <source>
        <dbReference type="SAM" id="MobiDB-lite"/>
    </source>
</evidence>
<organism evidence="4 5">
    <name type="scientific">Parathalassolituus penaei</name>
    <dbReference type="NCBI Taxonomy" id="2997323"/>
    <lineage>
        <taxon>Bacteria</taxon>
        <taxon>Pseudomonadati</taxon>
        <taxon>Pseudomonadota</taxon>
        <taxon>Gammaproteobacteria</taxon>
        <taxon>Oceanospirillales</taxon>
        <taxon>Oceanospirillaceae</taxon>
        <taxon>Parathalassolituus</taxon>
    </lineage>
</organism>
<feature type="domain" description="DUF4124" evidence="3">
    <location>
        <begin position="23"/>
        <end position="83"/>
    </location>
</feature>
<dbReference type="InterPro" id="IPR025392">
    <property type="entry name" value="DUF4124"/>
</dbReference>
<dbReference type="RefSeq" id="WP_283172633.1">
    <property type="nucleotide sequence ID" value="NZ_JAPNOA010000016.1"/>
</dbReference>
<evidence type="ECO:0000313" key="4">
    <source>
        <dbReference type="EMBL" id="MCY0964416.1"/>
    </source>
</evidence>
<keyword evidence="2" id="KW-0732">Signal</keyword>
<feature type="signal peptide" evidence="2">
    <location>
        <begin position="1"/>
        <end position="33"/>
    </location>
</feature>
<feature type="compositionally biased region" description="Basic and acidic residues" evidence="1">
    <location>
        <begin position="137"/>
        <end position="152"/>
    </location>
</feature>
<dbReference type="EMBL" id="JAPNOA010000016">
    <property type="protein sequence ID" value="MCY0964416.1"/>
    <property type="molecule type" value="Genomic_DNA"/>
</dbReference>
<comment type="caution">
    <text evidence="4">The sequence shown here is derived from an EMBL/GenBank/DDBJ whole genome shotgun (WGS) entry which is preliminary data.</text>
</comment>
<dbReference type="Pfam" id="PF13511">
    <property type="entry name" value="DUF4124"/>
    <property type="match status" value="1"/>
</dbReference>
<evidence type="ECO:0000313" key="5">
    <source>
        <dbReference type="Proteomes" id="UP001150830"/>
    </source>
</evidence>
<name>A0A9X3IR27_9GAMM</name>
<feature type="chain" id="PRO_5040874910" evidence="2">
    <location>
        <begin position="34"/>
        <end position="158"/>
    </location>
</feature>
<evidence type="ECO:0000259" key="3">
    <source>
        <dbReference type="Pfam" id="PF13511"/>
    </source>
</evidence>
<gene>
    <name evidence="4" type="ORF">OUO13_04390</name>
</gene>
<reference evidence="4" key="1">
    <citation type="submission" date="2022-11" db="EMBL/GenBank/DDBJ databases">
        <title>Parathalassolutuus dongxingensis gen. nov., sp. nov., a novel member of family Oceanospirillaceae isolated from a coastal shrimp pond in Guangxi, China.</title>
        <authorList>
            <person name="Chen H."/>
        </authorList>
    </citation>
    <scope>NUCLEOTIDE SEQUENCE</scope>
    <source>
        <strain evidence="4">G-43</strain>
    </source>
</reference>
<keyword evidence="5" id="KW-1185">Reference proteome</keyword>
<sequence length="158" mass="17625">MFMQLRQRPVQILVRSLSALALLASLLPATLNAAQVYRWTDENGQVHFSSNPPVEKLKQAENYDIKALPPATPAPGAANKNAPAADKPTEKDTEMKGSVSTEDADKYCKQGRDYKQTLASNFNRRYTRPDGSMRPLTDAERAEENTKADKIIKQYCQP</sequence>
<proteinExistence type="predicted"/>
<feature type="compositionally biased region" description="Low complexity" evidence="1">
    <location>
        <begin position="66"/>
        <end position="86"/>
    </location>
</feature>
<protein>
    <submittedName>
        <fullName evidence="4">DUF4124 domain-containing protein</fullName>
    </submittedName>
</protein>
<evidence type="ECO:0000256" key="2">
    <source>
        <dbReference type="SAM" id="SignalP"/>
    </source>
</evidence>
<feature type="region of interest" description="Disordered" evidence="1">
    <location>
        <begin position="65"/>
        <end position="158"/>
    </location>
</feature>
<dbReference type="AlphaFoldDB" id="A0A9X3IR27"/>
<dbReference type="Proteomes" id="UP001150830">
    <property type="component" value="Unassembled WGS sequence"/>
</dbReference>
<feature type="compositionally biased region" description="Basic and acidic residues" evidence="1">
    <location>
        <begin position="103"/>
        <end position="115"/>
    </location>
</feature>
<accession>A0A9X3IR27</accession>